<evidence type="ECO:0000256" key="14">
    <source>
        <dbReference type="SAM" id="MobiDB-lite"/>
    </source>
</evidence>
<dbReference type="InterPro" id="IPR050316">
    <property type="entry name" value="Tyrosinase/Hemocyanin"/>
</dbReference>
<feature type="signal peptide" evidence="15">
    <location>
        <begin position="1"/>
        <end position="21"/>
    </location>
</feature>
<evidence type="ECO:0000256" key="2">
    <source>
        <dbReference type="ARBA" id="ARBA00011906"/>
    </source>
</evidence>
<dbReference type="Proteomes" id="UP000887567">
    <property type="component" value="Unplaced"/>
</dbReference>
<evidence type="ECO:0000256" key="5">
    <source>
        <dbReference type="ARBA" id="ARBA00022729"/>
    </source>
</evidence>
<organism evidence="17 18">
    <name type="scientific">Exaiptasia diaphana</name>
    <name type="common">Tropical sea anemone</name>
    <name type="synonym">Aiptasia pulchella</name>
    <dbReference type="NCBI Taxonomy" id="2652724"/>
    <lineage>
        <taxon>Eukaryota</taxon>
        <taxon>Metazoa</taxon>
        <taxon>Cnidaria</taxon>
        <taxon>Anthozoa</taxon>
        <taxon>Hexacorallia</taxon>
        <taxon>Actiniaria</taxon>
        <taxon>Aiptasiidae</taxon>
        <taxon>Exaiptasia</taxon>
    </lineage>
</organism>
<dbReference type="OMA" id="HNGDYHM"/>
<dbReference type="InterPro" id="IPR002227">
    <property type="entry name" value="Tyrosinase_Cu-bd"/>
</dbReference>
<dbReference type="Gene3D" id="1.10.1280.10">
    <property type="entry name" value="Di-copper center containing domain from catechol oxidase"/>
    <property type="match status" value="1"/>
</dbReference>
<keyword evidence="9" id="KW-0472">Membrane</keyword>
<dbReference type="PANTHER" id="PTHR11474">
    <property type="entry name" value="TYROSINASE FAMILY MEMBER"/>
    <property type="match status" value="1"/>
</dbReference>
<dbReference type="RefSeq" id="XP_020901886.1">
    <property type="nucleotide sequence ID" value="XM_021046227.2"/>
</dbReference>
<dbReference type="GO" id="GO:0046872">
    <property type="term" value="F:metal ion binding"/>
    <property type="evidence" value="ECO:0007669"/>
    <property type="project" value="UniProtKB-KW"/>
</dbReference>
<evidence type="ECO:0000256" key="3">
    <source>
        <dbReference type="ARBA" id="ARBA00022692"/>
    </source>
</evidence>
<keyword evidence="18" id="KW-1185">Reference proteome</keyword>
<feature type="chain" id="PRO_5037309976" description="Tyrosinase" evidence="15">
    <location>
        <begin position="22"/>
        <end position="518"/>
    </location>
</feature>
<reference evidence="17" key="1">
    <citation type="submission" date="2022-11" db="UniProtKB">
        <authorList>
            <consortium name="EnsemblMetazoa"/>
        </authorList>
    </citation>
    <scope>IDENTIFICATION</scope>
</reference>
<evidence type="ECO:0000256" key="4">
    <source>
        <dbReference type="ARBA" id="ARBA00022723"/>
    </source>
</evidence>
<keyword evidence="4" id="KW-0479">Metal-binding</keyword>
<keyword evidence="7" id="KW-0186">Copper</keyword>
<keyword evidence="8" id="KW-0503">Monooxygenase</keyword>
<feature type="domain" description="Tyrosinase copper-binding" evidence="16">
    <location>
        <begin position="211"/>
        <end position="228"/>
    </location>
</feature>
<proteinExistence type="predicted"/>
<name>A0A913XBD1_EXADI</name>
<evidence type="ECO:0000256" key="1">
    <source>
        <dbReference type="ARBA" id="ARBA00001973"/>
    </source>
</evidence>
<dbReference type="PROSITE" id="PS00497">
    <property type="entry name" value="TYROSINASE_1"/>
    <property type="match status" value="1"/>
</dbReference>
<evidence type="ECO:0000256" key="11">
    <source>
        <dbReference type="ARBA" id="ARBA00039304"/>
    </source>
</evidence>
<comment type="subcellular location">
    <subcellularLocation>
        <location evidence="13">Endomembrane system</location>
        <topology evidence="13">Single-pass type I membrane protein</topology>
    </subcellularLocation>
</comment>
<evidence type="ECO:0000256" key="7">
    <source>
        <dbReference type="ARBA" id="ARBA00023008"/>
    </source>
</evidence>
<dbReference type="EnsemblMetazoa" id="XM_021046227.2">
    <property type="protein sequence ID" value="XP_020901886.1"/>
    <property type="gene ID" value="LOC110240416"/>
</dbReference>
<dbReference type="AlphaFoldDB" id="A0A913XBD1"/>
<dbReference type="GO" id="GO:0012505">
    <property type="term" value="C:endomembrane system"/>
    <property type="evidence" value="ECO:0007669"/>
    <property type="project" value="UniProtKB-SubCell"/>
</dbReference>
<dbReference type="EC" id="1.14.18.1" evidence="2"/>
<dbReference type="SUPFAM" id="SSF48056">
    <property type="entry name" value="Di-copper centre-containing domain"/>
    <property type="match status" value="1"/>
</dbReference>
<evidence type="ECO:0000313" key="17">
    <source>
        <dbReference type="EnsemblMetazoa" id="XP_020901886.1"/>
    </source>
</evidence>
<dbReference type="PANTHER" id="PTHR11474:SF124">
    <property type="entry name" value="TYROSINASE"/>
    <property type="match status" value="1"/>
</dbReference>
<dbReference type="InterPro" id="IPR008922">
    <property type="entry name" value="Di-copper_centre_dom_sf"/>
</dbReference>
<evidence type="ECO:0000313" key="18">
    <source>
        <dbReference type="Proteomes" id="UP000887567"/>
    </source>
</evidence>
<sequence length="518" mass="60428">MNTLNVVWFLFICAVVQQSEGQFPRICTNLESLKTKTCCPIPKNFAEPCGSDGKRGKCEELILRDWNYTYSHFQPFQNDDERHNWPRAMYEKTCKCNGNFGGYDCSKCEFGFSGTNCTKKKTLKRRNFLKLSPEEKDRYMRYINESKYFLSDYVVTTKFYEEISEVVQAGEDPSEMFHNVSNYDLFTWMHYYSARDTIYPDKTRSDIDFAHDGQGFPTWHRLYMLLWERSLQEIAKDDNLAVPYWDWTEHPNRCNTTICSKDLLGVTNQHSGIVEGKYLDKWYVICTREMTDNLTKLCDPNERKIGLERNTEKQKKNKEKERGFIMTFPTNDEVNFALRFESYDLPPYSKESSCNFRNILEGYVSTKTGYRLPNVHTLHNQVHIVTGGIMGDVPSASNDPIFPLHHSFVDRIYEKWLRKFKKDASVLSKFNAPIGHNKHDVIVPLFPVYTHQEMFRKSVDFGYEYEDVDENGNSPEDKSDDGSLGDCPVPYRKSSASGVPGMDLSWLLMSIFLFQYGQ</sequence>
<keyword evidence="3" id="KW-0812">Transmembrane</keyword>
<protein>
    <recommendedName>
        <fullName evidence="11">Tyrosinase</fullName>
        <ecNumber evidence="2">1.14.18.1</ecNumber>
    </recommendedName>
    <alternativeName>
        <fullName evidence="12">Monophenol monooxygenase</fullName>
    </alternativeName>
</protein>
<evidence type="ECO:0000259" key="16">
    <source>
        <dbReference type="PROSITE" id="PS00497"/>
    </source>
</evidence>
<evidence type="ECO:0000256" key="6">
    <source>
        <dbReference type="ARBA" id="ARBA00023002"/>
    </source>
</evidence>
<dbReference type="KEGG" id="epa:110240416"/>
<keyword evidence="6" id="KW-0560">Oxidoreductase</keyword>
<evidence type="ECO:0000256" key="10">
    <source>
        <dbReference type="ARBA" id="ARBA00023180"/>
    </source>
</evidence>
<dbReference type="OrthoDB" id="6132182at2759"/>
<dbReference type="GO" id="GO:0043473">
    <property type="term" value="P:pigmentation"/>
    <property type="evidence" value="ECO:0007669"/>
    <property type="project" value="TreeGrafter"/>
</dbReference>
<feature type="region of interest" description="Disordered" evidence="14">
    <location>
        <begin position="466"/>
        <end position="487"/>
    </location>
</feature>
<keyword evidence="10" id="KW-0325">Glycoprotein</keyword>
<dbReference type="GeneID" id="110240416"/>
<evidence type="ECO:0000256" key="8">
    <source>
        <dbReference type="ARBA" id="ARBA00023033"/>
    </source>
</evidence>
<dbReference type="GO" id="GO:0042438">
    <property type="term" value="P:melanin biosynthetic process"/>
    <property type="evidence" value="ECO:0007669"/>
    <property type="project" value="TreeGrafter"/>
</dbReference>
<dbReference type="PRINTS" id="PR00092">
    <property type="entry name" value="TYROSINASE"/>
</dbReference>
<comment type="cofactor">
    <cofactor evidence="1">
        <name>Cu(2+)</name>
        <dbReference type="ChEBI" id="CHEBI:29036"/>
    </cofactor>
</comment>
<evidence type="ECO:0000256" key="12">
    <source>
        <dbReference type="ARBA" id="ARBA00042251"/>
    </source>
</evidence>
<dbReference type="GO" id="GO:0004503">
    <property type="term" value="F:tyrosinase activity"/>
    <property type="evidence" value="ECO:0007669"/>
    <property type="project" value="UniProtKB-EC"/>
</dbReference>
<evidence type="ECO:0000256" key="15">
    <source>
        <dbReference type="SAM" id="SignalP"/>
    </source>
</evidence>
<dbReference type="Pfam" id="PF00264">
    <property type="entry name" value="Tyrosinase"/>
    <property type="match status" value="1"/>
</dbReference>
<accession>A0A913XBD1</accession>
<evidence type="ECO:0000256" key="9">
    <source>
        <dbReference type="ARBA" id="ARBA00023136"/>
    </source>
</evidence>
<keyword evidence="5 15" id="KW-0732">Signal</keyword>
<evidence type="ECO:0000256" key="13">
    <source>
        <dbReference type="ARBA" id="ARBA00046288"/>
    </source>
</evidence>